<feature type="signal peptide" evidence="10">
    <location>
        <begin position="1"/>
        <end position="24"/>
    </location>
</feature>
<comment type="similarity">
    <text evidence="8 9">Belongs to the TonB-dependent receptor family.</text>
</comment>
<keyword evidence="14" id="KW-1185">Reference proteome</keyword>
<feature type="chain" id="PRO_5035916773" evidence="10">
    <location>
        <begin position="25"/>
        <end position="969"/>
    </location>
</feature>
<dbReference type="Gene3D" id="2.170.130.10">
    <property type="entry name" value="TonB-dependent receptor, plug domain"/>
    <property type="match status" value="1"/>
</dbReference>
<feature type="domain" description="TonB-dependent receptor-like beta-barrel" evidence="11">
    <location>
        <begin position="397"/>
        <end position="929"/>
    </location>
</feature>
<evidence type="ECO:0000256" key="4">
    <source>
        <dbReference type="ARBA" id="ARBA00022692"/>
    </source>
</evidence>
<evidence type="ECO:0000256" key="5">
    <source>
        <dbReference type="ARBA" id="ARBA00023077"/>
    </source>
</evidence>
<evidence type="ECO:0000256" key="2">
    <source>
        <dbReference type="ARBA" id="ARBA00022448"/>
    </source>
</evidence>
<keyword evidence="7 8" id="KW-0998">Cell outer membrane</keyword>
<keyword evidence="10" id="KW-0732">Signal</keyword>
<evidence type="ECO:0000256" key="9">
    <source>
        <dbReference type="RuleBase" id="RU003357"/>
    </source>
</evidence>
<dbReference type="PROSITE" id="PS52016">
    <property type="entry name" value="TONB_DEPENDENT_REC_3"/>
    <property type="match status" value="1"/>
</dbReference>
<dbReference type="Gene3D" id="2.40.170.20">
    <property type="entry name" value="TonB-dependent receptor, beta-barrel domain"/>
    <property type="match status" value="1"/>
</dbReference>
<dbReference type="PANTHER" id="PTHR47234">
    <property type="match status" value="1"/>
</dbReference>
<sequence>MSGITTKQAAALAALLLATTQAQAQTAPPDVTEVVVTGSRIRNPDATSISPVSAVSGAELQARGAARVEDLLNTLPQVYADQGAGNRGGTVGASGTATINLRNLGNQRTLVLIDGRRLMQGDPARASAQAADLNNIPAALVQRIEVVTGGASAVYGSDAIAGVVNFIMKRNFEGIEVNADAGFASHTQGNNIRSVAGAAGQPYPSGTTFDGPQGAGSVTFGKNFADGRGNITGYVGYRQIEGIGTSERDFPTCNLAANATGYGCSLSSTTFPGQFQLTNPTTGAVRATLALNPATGNTFRTYTAALDGFNNGNTYDLQAPDKRINGALFGKYELAKSAELYGEFMYMHDRADIRISPTGVFTVPEQISCSNPFLSASQRDQICGSVGLTPAQNATVNVSYRNALGGSRHDYTTHDSYRAVGGVRGDLGGSWKYDVYGQYGFTDYSSRLTNEISLAKFAKGLNVVSNAAGQPVCAAALNGTDPSCVPFNIWQIGGTSAAALNYVTNTVRRTGYLEEAIGSGSVTGDLIKLSPLSEQKISVAAGAEYRHEKISFTPDIYYQTRDTAGNSGGEFPIAGSFDVKEVFGEARIPLITDRPFFNSLSAEVGGRYSDYSTAGTTESFKLGAEWSPVQGIRVRSGLQRAVRAPNLTELFGPQRTVTAALTDPCEGARPTASFAACQRSGVTAVQYGLIAPAAGQQSGALIGGNPNLSPETSRTKTFGVQFNPPQIPGLTLSLDYFDIDVQKLITTVPAGIELTQCINANTFCNLIQRNPATGSLVTGGFVTTTYVNAGYLKTKGIDVAATYAMDLGSYGAVALNFAGTHLSKYEVQILSGTPSYRCDGLFGVTCGIPLPTWRHRLTTTWTPADGPYSVSATWRFIGSTSNDKSSSAQFLTATYQPYDLKMAQRHYFDLSASAALNDNLTLRLAINNLLDKDPPLSASTGGQVANGAFYGGMYDSIGRYMSLGATYKF</sequence>
<dbReference type="InterPro" id="IPR036942">
    <property type="entry name" value="Beta-barrel_TonB_sf"/>
</dbReference>
<name>A0A8S8XB57_9PROT</name>
<evidence type="ECO:0000259" key="12">
    <source>
        <dbReference type="Pfam" id="PF07715"/>
    </source>
</evidence>
<evidence type="ECO:0000256" key="1">
    <source>
        <dbReference type="ARBA" id="ARBA00004571"/>
    </source>
</evidence>
<comment type="subcellular location">
    <subcellularLocation>
        <location evidence="1 8">Cell outer membrane</location>
        <topology evidence="1 8">Multi-pass membrane protein</topology>
    </subcellularLocation>
</comment>
<dbReference type="PANTHER" id="PTHR47234:SF2">
    <property type="entry name" value="TONB-DEPENDENT RECEPTOR"/>
    <property type="match status" value="1"/>
</dbReference>
<feature type="domain" description="TonB-dependent receptor plug" evidence="12">
    <location>
        <begin position="48"/>
        <end position="163"/>
    </location>
</feature>
<dbReference type="InterPro" id="IPR037066">
    <property type="entry name" value="Plug_dom_sf"/>
</dbReference>
<dbReference type="GO" id="GO:0009279">
    <property type="term" value="C:cell outer membrane"/>
    <property type="evidence" value="ECO:0007669"/>
    <property type="project" value="UniProtKB-SubCell"/>
</dbReference>
<evidence type="ECO:0000256" key="10">
    <source>
        <dbReference type="SAM" id="SignalP"/>
    </source>
</evidence>
<keyword evidence="6 8" id="KW-0472">Membrane</keyword>
<evidence type="ECO:0000256" key="7">
    <source>
        <dbReference type="ARBA" id="ARBA00023237"/>
    </source>
</evidence>
<proteinExistence type="inferred from homology"/>
<keyword evidence="13" id="KW-0675">Receptor</keyword>
<protein>
    <submittedName>
        <fullName evidence="13">TonB-dependent receptor</fullName>
    </submittedName>
</protein>
<comment type="caution">
    <text evidence="13">The sequence shown here is derived from an EMBL/GenBank/DDBJ whole genome shotgun (WGS) entry which is preliminary data.</text>
</comment>
<evidence type="ECO:0000256" key="3">
    <source>
        <dbReference type="ARBA" id="ARBA00022452"/>
    </source>
</evidence>
<keyword evidence="2 8" id="KW-0813">Transport</keyword>
<evidence type="ECO:0000259" key="11">
    <source>
        <dbReference type="Pfam" id="PF00593"/>
    </source>
</evidence>
<accession>A0A8S8XB57</accession>
<organism evidence="13 14">
    <name type="scientific">Roseiterribacter gracilis</name>
    <dbReference type="NCBI Taxonomy" id="2812848"/>
    <lineage>
        <taxon>Bacteria</taxon>
        <taxon>Pseudomonadati</taxon>
        <taxon>Pseudomonadota</taxon>
        <taxon>Alphaproteobacteria</taxon>
        <taxon>Rhodospirillales</taxon>
        <taxon>Roseiterribacteraceae</taxon>
        <taxon>Roseiterribacter</taxon>
    </lineage>
</organism>
<dbReference type="Proteomes" id="UP000681075">
    <property type="component" value="Unassembled WGS sequence"/>
</dbReference>
<dbReference type="Pfam" id="PF07715">
    <property type="entry name" value="Plug"/>
    <property type="match status" value="1"/>
</dbReference>
<dbReference type="RefSeq" id="WP_420242362.1">
    <property type="nucleotide sequence ID" value="NZ_BOPV01000001.1"/>
</dbReference>
<keyword evidence="5 9" id="KW-0798">TonB box</keyword>
<evidence type="ECO:0000313" key="14">
    <source>
        <dbReference type="Proteomes" id="UP000681075"/>
    </source>
</evidence>
<evidence type="ECO:0000256" key="6">
    <source>
        <dbReference type="ARBA" id="ARBA00023136"/>
    </source>
</evidence>
<dbReference type="SUPFAM" id="SSF56935">
    <property type="entry name" value="Porins"/>
    <property type="match status" value="1"/>
</dbReference>
<dbReference type="EMBL" id="BOPV01000001">
    <property type="protein sequence ID" value="GIL39262.1"/>
    <property type="molecule type" value="Genomic_DNA"/>
</dbReference>
<dbReference type="Pfam" id="PF00593">
    <property type="entry name" value="TonB_dep_Rec_b-barrel"/>
    <property type="match status" value="1"/>
</dbReference>
<dbReference type="InterPro" id="IPR039426">
    <property type="entry name" value="TonB-dep_rcpt-like"/>
</dbReference>
<dbReference type="InterPro" id="IPR012910">
    <property type="entry name" value="Plug_dom"/>
</dbReference>
<keyword evidence="3 8" id="KW-1134">Transmembrane beta strand</keyword>
<keyword evidence="4 8" id="KW-0812">Transmembrane</keyword>
<dbReference type="InterPro" id="IPR000531">
    <property type="entry name" value="Beta-barrel_TonB"/>
</dbReference>
<dbReference type="AlphaFoldDB" id="A0A8S8XB57"/>
<gene>
    <name evidence="13" type="primary">btuB_2</name>
    <name evidence="13" type="ORF">TMPK1_14990</name>
</gene>
<evidence type="ECO:0000313" key="13">
    <source>
        <dbReference type="EMBL" id="GIL39262.1"/>
    </source>
</evidence>
<reference evidence="13" key="1">
    <citation type="submission" date="2021-02" db="EMBL/GenBank/DDBJ databases">
        <title>Genome sequence of Rhodospirillales sp. strain TMPK1 isolated from soil.</title>
        <authorList>
            <person name="Nakai R."/>
            <person name="Kusada H."/>
            <person name="Tamaki H."/>
        </authorList>
    </citation>
    <scope>NUCLEOTIDE SEQUENCE</scope>
    <source>
        <strain evidence="13">TMPK1</strain>
    </source>
</reference>
<evidence type="ECO:0000256" key="8">
    <source>
        <dbReference type="PROSITE-ProRule" id="PRU01360"/>
    </source>
</evidence>